<evidence type="ECO:0000313" key="5">
    <source>
        <dbReference type="WBParaSite" id="Gr19_v10_g16755.t1"/>
    </source>
</evidence>
<accession>A0A914HFS1</accession>
<evidence type="ECO:0000313" key="4">
    <source>
        <dbReference type="Proteomes" id="UP000887572"/>
    </source>
</evidence>
<feature type="region of interest" description="Disordered" evidence="2">
    <location>
        <begin position="335"/>
        <end position="414"/>
    </location>
</feature>
<feature type="compositionally biased region" description="Pro residues" evidence="2">
    <location>
        <begin position="21"/>
        <end position="37"/>
    </location>
</feature>
<dbReference type="PROSITE" id="PS50102">
    <property type="entry name" value="RRM"/>
    <property type="match status" value="1"/>
</dbReference>
<feature type="compositionally biased region" description="Polar residues" evidence="2">
    <location>
        <begin position="366"/>
        <end position="375"/>
    </location>
</feature>
<keyword evidence="1" id="KW-0694">RNA-binding</keyword>
<reference evidence="5" key="1">
    <citation type="submission" date="2022-11" db="UniProtKB">
        <authorList>
            <consortium name="WormBaseParasite"/>
        </authorList>
    </citation>
    <scope>IDENTIFICATION</scope>
</reference>
<dbReference type="WBParaSite" id="Gr19_v10_g16755.t1">
    <property type="protein sequence ID" value="Gr19_v10_g16755.t1"/>
    <property type="gene ID" value="Gr19_v10_g16755"/>
</dbReference>
<feature type="compositionally biased region" description="Polar residues" evidence="2">
    <location>
        <begin position="102"/>
        <end position="113"/>
    </location>
</feature>
<dbReference type="CDD" id="cd00590">
    <property type="entry name" value="RRM_SF"/>
    <property type="match status" value="1"/>
</dbReference>
<feature type="region of interest" description="Disordered" evidence="2">
    <location>
        <begin position="1"/>
        <end position="191"/>
    </location>
</feature>
<keyword evidence="4" id="KW-1185">Reference proteome</keyword>
<evidence type="ECO:0000256" key="2">
    <source>
        <dbReference type="SAM" id="MobiDB-lite"/>
    </source>
</evidence>
<dbReference type="InterPro" id="IPR012677">
    <property type="entry name" value="Nucleotide-bd_a/b_plait_sf"/>
</dbReference>
<feature type="compositionally biased region" description="Acidic residues" evidence="2">
    <location>
        <begin position="394"/>
        <end position="406"/>
    </location>
</feature>
<feature type="compositionally biased region" description="Polar residues" evidence="2">
    <location>
        <begin position="339"/>
        <end position="353"/>
    </location>
</feature>
<dbReference type="InterPro" id="IPR035979">
    <property type="entry name" value="RBD_domain_sf"/>
</dbReference>
<feature type="compositionally biased region" description="Pro residues" evidence="2">
    <location>
        <begin position="182"/>
        <end position="191"/>
    </location>
</feature>
<dbReference type="SUPFAM" id="SSF54928">
    <property type="entry name" value="RNA-binding domain, RBD"/>
    <property type="match status" value="1"/>
</dbReference>
<evidence type="ECO:0000259" key="3">
    <source>
        <dbReference type="PROSITE" id="PS50102"/>
    </source>
</evidence>
<feature type="compositionally biased region" description="Pro residues" evidence="2">
    <location>
        <begin position="148"/>
        <end position="157"/>
    </location>
</feature>
<dbReference type="Gene3D" id="3.30.70.330">
    <property type="match status" value="1"/>
</dbReference>
<name>A0A914HFS1_GLORO</name>
<feature type="domain" description="RRM" evidence="3">
    <location>
        <begin position="215"/>
        <end position="300"/>
    </location>
</feature>
<evidence type="ECO:0000256" key="1">
    <source>
        <dbReference type="PROSITE-ProRule" id="PRU00176"/>
    </source>
</evidence>
<dbReference type="InterPro" id="IPR000504">
    <property type="entry name" value="RRM_dom"/>
</dbReference>
<protein>
    <submittedName>
        <fullName evidence="5">RRM domain-containing protein</fullName>
    </submittedName>
</protein>
<organism evidence="4 5">
    <name type="scientific">Globodera rostochiensis</name>
    <name type="common">Golden nematode worm</name>
    <name type="synonym">Heterodera rostochiensis</name>
    <dbReference type="NCBI Taxonomy" id="31243"/>
    <lineage>
        <taxon>Eukaryota</taxon>
        <taxon>Metazoa</taxon>
        <taxon>Ecdysozoa</taxon>
        <taxon>Nematoda</taxon>
        <taxon>Chromadorea</taxon>
        <taxon>Rhabditida</taxon>
        <taxon>Tylenchina</taxon>
        <taxon>Tylenchomorpha</taxon>
        <taxon>Tylenchoidea</taxon>
        <taxon>Heteroderidae</taxon>
        <taxon>Heteroderinae</taxon>
        <taxon>Globodera</taxon>
    </lineage>
</organism>
<dbReference type="Proteomes" id="UP000887572">
    <property type="component" value="Unplaced"/>
</dbReference>
<feature type="compositionally biased region" description="Polar residues" evidence="2">
    <location>
        <begin position="42"/>
        <end position="55"/>
    </location>
</feature>
<feature type="compositionally biased region" description="Polar residues" evidence="2">
    <location>
        <begin position="163"/>
        <end position="174"/>
    </location>
</feature>
<proteinExistence type="predicted"/>
<dbReference type="AlphaFoldDB" id="A0A914HFS1"/>
<dbReference type="GO" id="GO:0003723">
    <property type="term" value="F:RNA binding"/>
    <property type="evidence" value="ECO:0007669"/>
    <property type="project" value="UniProtKB-UniRule"/>
</dbReference>
<sequence length="414" mass="45341">MSTSDDEFCNCDWGTQKEEVPTPPPPPPPPEQMPLPSAPVNGFSNRNWGNTQNRSQPPPPQQQARLGSASDDEFCNCDWGTQKEEVPPPPPPEQMPMPSSSGNGFSNCDWGNTQKRKGKPPQPLPQEAVNGFSNCNWGNTQNRKEVPRQPPPPPPQQQMPMPSSSVNGFSNCDWGTQKKKVPPPPPSPEQMPLPSACPCPCPCPGVQTRPITPSNILYVEGIEEYRNQLPLLRVEEIARVFFLHIPNVNVVDVKRLLHWDDNHYAVVELDTVDHAKKAISILNGITLSTGHTLTVYFCNLSVSLAPSNSALLRLKAERRRNDSRIVFVEEPVEGEKFSGAQNETTAPQQPFSNETKEKDADDDATSEYSSCSSGNACVRPNTIDSDLEAASGGSEEEETNDEDDETSGGPPPVS</sequence>
<feature type="compositionally biased region" description="Polar residues" evidence="2">
    <location>
        <begin position="131"/>
        <end position="141"/>
    </location>
</feature>